<dbReference type="GO" id="GO:0005737">
    <property type="term" value="C:cytoplasm"/>
    <property type="evidence" value="ECO:0007669"/>
    <property type="project" value="InterPro"/>
</dbReference>
<evidence type="ECO:0000259" key="2">
    <source>
        <dbReference type="Pfam" id="PF04194"/>
    </source>
</evidence>
<dbReference type="Proteomes" id="UP000791440">
    <property type="component" value="Unassembled WGS sequence"/>
</dbReference>
<comment type="caution">
    <text evidence="3">The sequence shown here is derived from an EMBL/GenBank/DDBJ whole genome shotgun (WGS) entry which is preliminary data.</text>
</comment>
<sequence length="329" mass="35721">MVVMPNTDAHLTWCYGADDWDENDNGDNANGNYMNVDNAPSPNSQIQRNSDEEEESNSFELETVEQALGNLQVYDAHNANTSPVQGAVGAISAPVAAAELEGGDEPGLVTVDTPTAPTNDLESLLHETSELPGDLRSRLVCGQLQFIPMFIYVEEEWKKTVNSDDKVNELLNKYRLENEIEASGIERAASGVGAGEEETYEDEAPLHGDRLFHAFLSRLRKHPGQILRYSREEPPTLGAALASAASTPEAPGARAGAAGAPAACARCGSRLICELQLVPEYAETLRLPNHAPLPHLHFLSVLIFTCSQSCWQSTDTLVIEHVVFQAEIV</sequence>
<proteinExistence type="predicted"/>
<feature type="compositionally biased region" description="Polar residues" evidence="1">
    <location>
        <begin position="33"/>
        <end position="48"/>
    </location>
</feature>
<reference evidence="3" key="1">
    <citation type="journal article" date="2016" name="Insect Biochem. Mol. Biol.">
        <title>Multifaceted biological insights from a draft genome sequence of the tobacco hornworm moth, Manduca sexta.</title>
        <authorList>
            <person name="Kanost M.R."/>
            <person name="Arrese E.L."/>
            <person name="Cao X."/>
            <person name="Chen Y.R."/>
            <person name="Chellapilla S."/>
            <person name="Goldsmith M.R."/>
            <person name="Grosse-Wilde E."/>
            <person name="Heckel D.G."/>
            <person name="Herndon N."/>
            <person name="Jiang H."/>
            <person name="Papanicolaou A."/>
            <person name="Qu J."/>
            <person name="Soulages J.L."/>
            <person name="Vogel H."/>
            <person name="Walters J."/>
            <person name="Waterhouse R.M."/>
            <person name="Ahn S.J."/>
            <person name="Almeida F.C."/>
            <person name="An C."/>
            <person name="Aqrawi P."/>
            <person name="Bretschneider A."/>
            <person name="Bryant W.B."/>
            <person name="Bucks S."/>
            <person name="Chao H."/>
            <person name="Chevignon G."/>
            <person name="Christen J.M."/>
            <person name="Clarke D.F."/>
            <person name="Dittmer N.T."/>
            <person name="Ferguson L.C.F."/>
            <person name="Garavelou S."/>
            <person name="Gordon K.H.J."/>
            <person name="Gunaratna R.T."/>
            <person name="Han Y."/>
            <person name="Hauser F."/>
            <person name="He Y."/>
            <person name="Heidel-Fischer H."/>
            <person name="Hirsh A."/>
            <person name="Hu Y."/>
            <person name="Jiang H."/>
            <person name="Kalra D."/>
            <person name="Klinner C."/>
            <person name="Konig C."/>
            <person name="Kovar C."/>
            <person name="Kroll A.R."/>
            <person name="Kuwar S.S."/>
            <person name="Lee S.L."/>
            <person name="Lehman R."/>
            <person name="Li K."/>
            <person name="Li Z."/>
            <person name="Liang H."/>
            <person name="Lovelace S."/>
            <person name="Lu Z."/>
            <person name="Mansfield J.H."/>
            <person name="McCulloch K.J."/>
            <person name="Mathew T."/>
            <person name="Morton B."/>
            <person name="Muzny D.M."/>
            <person name="Neunemann D."/>
            <person name="Ongeri F."/>
            <person name="Pauchet Y."/>
            <person name="Pu L.L."/>
            <person name="Pyrousis I."/>
            <person name="Rao X.J."/>
            <person name="Redding A."/>
            <person name="Roesel C."/>
            <person name="Sanchez-Gracia A."/>
            <person name="Schaack S."/>
            <person name="Shukla A."/>
            <person name="Tetreau G."/>
            <person name="Wang Y."/>
            <person name="Xiong G.H."/>
            <person name="Traut W."/>
            <person name="Walsh T.K."/>
            <person name="Worley K.C."/>
            <person name="Wu D."/>
            <person name="Wu W."/>
            <person name="Wu Y.Q."/>
            <person name="Zhang X."/>
            <person name="Zou Z."/>
            <person name="Zucker H."/>
            <person name="Briscoe A.D."/>
            <person name="Burmester T."/>
            <person name="Clem R.J."/>
            <person name="Feyereisen R."/>
            <person name="Grimmelikhuijzen C.J.P."/>
            <person name="Hamodrakas S.J."/>
            <person name="Hansson B.S."/>
            <person name="Huguet E."/>
            <person name="Jermiin L.S."/>
            <person name="Lan Q."/>
            <person name="Lehman H.K."/>
            <person name="Lorenzen M."/>
            <person name="Merzendorfer H."/>
            <person name="Michalopoulos I."/>
            <person name="Morton D.B."/>
            <person name="Muthukrishnan S."/>
            <person name="Oakeshott J.G."/>
            <person name="Palmer W."/>
            <person name="Park Y."/>
            <person name="Passarelli A.L."/>
            <person name="Rozas J."/>
            <person name="Schwartz L.M."/>
            <person name="Smith W."/>
            <person name="Southgate A."/>
            <person name="Vilcinskas A."/>
            <person name="Vogt R."/>
            <person name="Wang P."/>
            <person name="Werren J."/>
            <person name="Yu X.Q."/>
            <person name="Zhou J.J."/>
            <person name="Brown S.J."/>
            <person name="Scherer S.E."/>
            <person name="Richards S."/>
            <person name="Blissard G.W."/>
        </authorList>
    </citation>
    <scope>NUCLEOTIDE SEQUENCE</scope>
</reference>
<evidence type="ECO:0000256" key="1">
    <source>
        <dbReference type="SAM" id="MobiDB-lite"/>
    </source>
</evidence>
<feature type="region of interest" description="Disordered" evidence="1">
    <location>
        <begin position="25"/>
        <end position="57"/>
    </location>
</feature>
<evidence type="ECO:0000313" key="4">
    <source>
        <dbReference type="Proteomes" id="UP000791440"/>
    </source>
</evidence>
<reference evidence="3" key="2">
    <citation type="submission" date="2020-12" db="EMBL/GenBank/DDBJ databases">
        <authorList>
            <person name="Kanost M."/>
        </authorList>
    </citation>
    <scope>NUCLEOTIDE SEQUENCE</scope>
</reference>
<name>A0A921YMI8_MANSE</name>
<feature type="domain" description="Programmed cell death protein 2 C-terminal" evidence="2">
    <location>
        <begin position="209"/>
        <end position="324"/>
    </location>
</feature>
<dbReference type="Pfam" id="PF04194">
    <property type="entry name" value="PDCD2_C"/>
    <property type="match status" value="1"/>
</dbReference>
<dbReference type="PANTHER" id="PTHR46421">
    <property type="entry name" value="PROGRAMMED CELL DEATH PROTEIN 2-LIKE"/>
    <property type="match status" value="1"/>
</dbReference>
<dbReference type="AlphaFoldDB" id="A0A921YMI8"/>
<protein>
    <recommendedName>
        <fullName evidence="2">Programmed cell death protein 2 C-terminal domain-containing protein</fullName>
    </recommendedName>
</protein>
<accession>A0A921YMI8</accession>
<dbReference type="InterPro" id="IPR052815">
    <property type="entry name" value="PDCD2-like_regulator"/>
</dbReference>
<dbReference type="EMBL" id="JH668285">
    <property type="protein sequence ID" value="KAG6441377.1"/>
    <property type="molecule type" value="Genomic_DNA"/>
</dbReference>
<dbReference type="InterPro" id="IPR007320">
    <property type="entry name" value="PDCD2_C"/>
</dbReference>
<dbReference type="GO" id="GO:0006915">
    <property type="term" value="P:apoptotic process"/>
    <property type="evidence" value="ECO:0007669"/>
    <property type="project" value="TreeGrafter"/>
</dbReference>
<organism evidence="3 4">
    <name type="scientific">Manduca sexta</name>
    <name type="common">Tobacco hawkmoth</name>
    <name type="synonym">Tobacco hornworm</name>
    <dbReference type="NCBI Taxonomy" id="7130"/>
    <lineage>
        <taxon>Eukaryota</taxon>
        <taxon>Metazoa</taxon>
        <taxon>Ecdysozoa</taxon>
        <taxon>Arthropoda</taxon>
        <taxon>Hexapoda</taxon>
        <taxon>Insecta</taxon>
        <taxon>Pterygota</taxon>
        <taxon>Neoptera</taxon>
        <taxon>Endopterygota</taxon>
        <taxon>Lepidoptera</taxon>
        <taxon>Glossata</taxon>
        <taxon>Ditrysia</taxon>
        <taxon>Bombycoidea</taxon>
        <taxon>Sphingidae</taxon>
        <taxon>Sphinginae</taxon>
        <taxon>Sphingini</taxon>
        <taxon>Manduca</taxon>
    </lineage>
</organism>
<evidence type="ECO:0000313" key="3">
    <source>
        <dbReference type="EMBL" id="KAG6441377.1"/>
    </source>
</evidence>
<keyword evidence="4" id="KW-1185">Reference proteome</keyword>
<gene>
    <name evidence="3" type="ORF">O3G_MSEX001751</name>
</gene>
<dbReference type="PANTHER" id="PTHR46421:SF1">
    <property type="entry name" value="PROGRAMMED CELL DEATH PROTEIN 2-LIKE"/>
    <property type="match status" value="1"/>
</dbReference>